<dbReference type="Pfam" id="PF00378">
    <property type="entry name" value="ECH_1"/>
    <property type="match status" value="1"/>
</dbReference>
<comment type="pathway">
    <text evidence="1">Lipid metabolism; fatty acid beta-oxidation.</text>
</comment>
<evidence type="ECO:0000256" key="3">
    <source>
        <dbReference type="ARBA" id="ARBA00022832"/>
    </source>
</evidence>
<organism evidence="7 8">
    <name type="scientific">Pendulispora brunnea</name>
    <dbReference type="NCBI Taxonomy" id="2905690"/>
    <lineage>
        <taxon>Bacteria</taxon>
        <taxon>Pseudomonadati</taxon>
        <taxon>Myxococcota</taxon>
        <taxon>Myxococcia</taxon>
        <taxon>Myxococcales</taxon>
        <taxon>Sorangiineae</taxon>
        <taxon>Pendulisporaceae</taxon>
        <taxon>Pendulispora</taxon>
    </lineage>
</organism>
<dbReference type="CDD" id="cd06558">
    <property type="entry name" value="crotonase-like"/>
    <property type="match status" value="1"/>
</dbReference>
<dbReference type="EMBL" id="CP089982">
    <property type="protein sequence ID" value="WXA89973.1"/>
    <property type="molecule type" value="Genomic_DNA"/>
</dbReference>
<accession>A0ABZ2JU23</accession>
<evidence type="ECO:0000256" key="5">
    <source>
        <dbReference type="ARBA" id="ARBA00023235"/>
    </source>
</evidence>
<proteinExistence type="inferred from homology"/>
<dbReference type="RefSeq" id="WP_394840586.1">
    <property type="nucleotide sequence ID" value="NZ_CP089982.1"/>
</dbReference>
<keyword evidence="5" id="KW-0413">Isomerase</keyword>
<dbReference type="InterPro" id="IPR014748">
    <property type="entry name" value="Enoyl-CoA_hydra_C"/>
</dbReference>
<dbReference type="Gene3D" id="3.90.226.10">
    <property type="entry name" value="2-enoyl-CoA Hydratase, Chain A, domain 1"/>
    <property type="match status" value="1"/>
</dbReference>
<evidence type="ECO:0000256" key="2">
    <source>
        <dbReference type="ARBA" id="ARBA00005254"/>
    </source>
</evidence>
<evidence type="ECO:0000256" key="1">
    <source>
        <dbReference type="ARBA" id="ARBA00005005"/>
    </source>
</evidence>
<dbReference type="InterPro" id="IPR018376">
    <property type="entry name" value="Enoyl-CoA_hyd/isom_CS"/>
</dbReference>
<evidence type="ECO:0000313" key="8">
    <source>
        <dbReference type="Proteomes" id="UP001379533"/>
    </source>
</evidence>
<dbReference type="InterPro" id="IPR045002">
    <property type="entry name" value="Ech1-like"/>
</dbReference>
<dbReference type="NCBIfam" id="NF005699">
    <property type="entry name" value="PRK07509.1"/>
    <property type="match status" value="1"/>
</dbReference>
<dbReference type="InterPro" id="IPR001753">
    <property type="entry name" value="Enoyl-CoA_hydra/iso"/>
</dbReference>
<keyword evidence="3" id="KW-0276">Fatty acid metabolism</keyword>
<dbReference type="SUPFAM" id="SSF52096">
    <property type="entry name" value="ClpP/crotonase"/>
    <property type="match status" value="1"/>
</dbReference>
<dbReference type="InterPro" id="IPR029045">
    <property type="entry name" value="ClpP/crotonase-like_dom_sf"/>
</dbReference>
<keyword evidence="4" id="KW-0443">Lipid metabolism</keyword>
<comment type="similarity">
    <text evidence="2 6">Belongs to the enoyl-CoA hydratase/isomerase family.</text>
</comment>
<dbReference type="Proteomes" id="UP001379533">
    <property type="component" value="Chromosome"/>
</dbReference>
<dbReference type="PANTHER" id="PTHR43149:SF1">
    <property type="entry name" value="DELTA(3,5)-DELTA(2,4)-DIENOYL-COA ISOMERASE, MITOCHONDRIAL"/>
    <property type="match status" value="1"/>
</dbReference>
<protein>
    <submittedName>
        <fullName evidence="7">Crotonase/enoyl-CoA hydratase family protein</fullName>
    </submittedName>
</protein>
<sequence length="274" mass="29728">MTDTPNDRDGLPVRVRYEGELAFVTLSRPDKHNGIDFPTLKHLVAAAESLQKNRTVRAVILHGEGPSFCAGLDFKSVLGQPLQLATGLARLWSPTANLFQRATLAWRDLAVPVIAAIHGSCFGGGLQLALGADFRFATADAKISMMESKWGLIPDMGGTVTLRELVPIDVAKELTMTGRIVSGIEAKSLGLVTHVSQAPLEDARKLAEEIATRSPDAVASAKALLQHAWNGGEGEALSWERRFQRRLVGSKNQRIALKAGLEKRAIPFLPRARR</sequence>
<evidence type="ECO:0000256" key="4">
    <source>
        <dbReference type="ARBA" id="ARBA00023098"/>
    </source>
</evidence>
<reference evidence="7 8" key="1">
    <citation type="submission" date="2021-12" db="EMBL/GenBank/DDBJ databases">
        <title>Discovery of the Pendulisporaceae a myxobacterial family with distinct sporulation behavior and unique specialized metabolism.</title>
        <authorList>
            <person name="Garcia R."/>
            <person name="Popoff A."/>
            <person name="Bader C.D."/>
            <person name="Loehr J."/>
            <person name="Walesch S."/>
            <person name="Walt C."/>
            <person name="Boldt J."/>
            <person name="Bunk B."/>
            <person name="Haeckl F.J.F.P.J."/>
            <person name="Gunesch A.P."/>
            <person name="Birkelbach J."/>
            <person name="Nuebel U."/>
            <person name="Pietschmann T."/>
            <person name="Bach T."/>
            <person name="Mueller R."/>
        </authorList>
    </citation>
    <scope>NUCLEOTIDE SEQUENCE [LARGE SCALE GENOMIC DNA]</scope>
    <source>
        <strain evidence="7 8">MSr12523</strain>
    </source>
</reference>
<dbReference type="PROSITE" id="PS00166">
    <property type="entry name" value="ENOYL_COA_HYDRATASE"/>
    <property type="match status" value="1"/>
</dbReference>
<keyword evidence="8" id="KW-1185">Reference proteome</keyword>
<evidence type="ECO:0000313" key="7">
    <source>
        <dbReference type="EMBL" id="WXA89973.1"/>
    </source>
</evidence>
<name>A0ABZ2JU23_9BACT</name>
<dbReference type="Gene3D" id="1.10.12.10">
    <property type="entry name" value="Lyase 2-enoyl-coa Hydratase, Chain A, domain 2"/>
    <property type="match status" value="1"/>
</dbReference>
<evidence type="ECO:0000256" key="6">
    <source>
        <dbReference type="RuleBase" id="RU003707"/>
    </source>
</evidence>
<dbReference type="PANTHER" id="PTHR43149">
    <property type="entry name" value="ENOYL-COA HYDRATASE"/>
    <property type="match status" value="1"/>
</dbReference>
<gene>
    <name evidence="7" type="ORF">LZC95_26150</name>
</gene>